<organism evidence="1 2">
    <name type="scientific">Papaver somniferum</name>
    <name type="common">Opium poppy</name>
    <dbReference type="NCBI Taxonomy" id="3469"/>
    <lineage>
        <taxon>Eukaryota</taxon>
        <taxon>Viridiplantae</taxon>
        <taxon>Streptophyta</taxon>
        <taxon>Embryophyta</taxon>
        <taxon>Tracheophyta</taxon>
        <taxon>Spermatophyta</taxon>
        <taxon>Magnoliopsida</taxon>
        <taxon>Ranunculales</taxon>
        <taxon>Papaveraceae</taxon>
        <taxon>Papaveroideae</taxon>
        <taxon>Papaver</taxon>
    </lineage>
</organism>
<accession>A0A4Y7JMZ2</accession>
<dbReference type="Gramene" id="RZC61158">
    <property type="protein sequence ID" value="RZC61158"/>
    <property type="gene ID" value="C5167_022919"/>
</dbReference>
<dbReference type="AlphaFoldDB" id="A0A4Y7JMZ2"/>
<proteinExistence type="predicted"/>
<dbReference type="EMBL" id="CM010719">
    <property type="protein sequence ID" value="RZC61158.1"/>
    <property type="molecule type" value="Genomic_DNA"/>
</dbReference>
<name>A0A4Y7JMZ2_PAPSO</name>
<keyword evidence="2" id="KW-1185">Reference proteome</keyword>
<reference evidence="1 2" key="1">
    <citation type="journal article" date="2018" name="Science">
        <title>The opium poppy genome and morphinan production.</title>
        <authorList>
            <person name="Guo L."/>
            <person name="Winzer T."/>
            <person name="Yang X."/>
            <person name="Li Y."/>
            <person name="Ning Z."/>
            <person name="He Z."/>
            <person name="Teodor R."/>
            <person name="Lu Y."/>
            <person name="Bowser T.A."/>
            <person name="Graham I.A."/>
            <person name="Ye K."/>
        </authorList>
    </citation>
    <scope>NUCLEOTIDE SEQUENCE [LARGE SCALE GENOMIC DNA]</scope>
    <source>
        <strain evidence="2">cv. HN1</strain>
        <tissue evidence="1">Leaves</tissue>
    </source>
</reference>
<gene>
    <name evidence="1" type="ORF">C5167_022919</name>
</gene>
<dbReference type="STRING" id="3469.A0A4Y7JMZ2"/>
<protein>
    <submittedName>
        <fullName evidence="1">Uncharacterized protein</fullName>
    </submittedName>
</protein>
<evidence type="ECO:0000313" key="2">
    <source>
        <dbReference type="Proteomes" id="UP000316621"/>
    </source>
</evidence>
<sequence length="153" mass="16949">MCRGSFFLNQKTRNHIMDLCIECQANQASNTIKECTVAWVRLASDVSWGFLWPFINTHAGDWYPADPVSNDFKGLYGYKTTTKDDNYQVLSRLALPPKVVERFISAIQGIGTATNVSGSTHKLLYSGDILAAVESLLRRLVKQAESGDTSGDI</sequence>
<evidence type="ECO:0000313" key="1">
    <source>
        <dbReference type="EMBL" id="RZC61158.1"/>
    </source>
</evidence>
<dbReference type="Proteomes" id="UP000316621">
    <property type="component" value="Chromosome 5"/>
</dbReference>